<dbReference type="GO" id="GO:0004047">
    <property type="term" value="F:aminomethyltransferase activity"/>
    <property type="evidence" value="ECO:0007669"/>
    <property type="project" value="UniProtKB-EC"/>
</dbReference>
<proteinExistence type="inferred from homology"/>
<dbReference type="Proteomes" id="UP000320386">
    <property type="component" value="Chromosome"/>
</dbReference>
<dbReference type="RefSeq" id="WP_145445137.1">
    <property type="nucleotide sequence ID" value="NZ_CP036280.1"/>
</dbReference>
<dbReference type="EC" id="2.1.2.10" evidence="2"/>
<dbReference type="AlphaFoldDB" id="A0A518BVI3"/>
<dbReference type="KEGG" id="mcad:Pan265_08360"/>
<dbReference type="GO" id="GO:0006546">
    <property type="term" value="P:glycine catabolic process"/>
    <property type="evidence" value="ECO:0007669"/>
    <property type="project" value="InterPro"/>
</dbReference>
<dbReference type="Gene3D" id="4.10.1250.10">
    <property type="entry name" value="Aminomethyltransferase fragment"/>
    <property type="match status" value="1"/>
</dbReference>
<dbReference type="InterPro" id="IPR013977">
    <property type="entry name" value="GcvT_C"/>
</dbReference>
<accession>A0A518BVI3</accession>
<keyword evidence="4 10" id="KW-0808">Transferase</keyword>
<dbReference type="PIRSF" id="PIRSF006487">
    <property type="entry name" value="GcvT"/>
    <property type="match status" value="1"/>
</dbReference>
<feature type="domain" description="GCVT N-terminal" evidence="8">
    <location>
        <begin position="11"/>
        <end position="266"/>
    </location>
</feature>
<dbReference type="GO" id="GO:0005829">
    <property type="term" value="C:cytosol"/>
    <property type="evidence" value="ECO:0007669"/>
    <property type="project" value="TreeGrafter"/>
</dbReference>
<dbReference type="Gene3D" id="2.40.30.110">
    <property type="entry name" value="Aminomethyltransferase beta-barrel domains"/>
    <property type="match status" value="1"/>
</dbReference>
<dbReference type="EMBL" id="CP036280">
    <property type="protein sequence ID" value="QDU70992.1"/>
    <property type="molecule type" value="Genomic_DNA"/>
</dbReference>
<dbReference type="SUPFAM" id="SSF103025">
    <property type="entry name" value="Folate-binding domain"/>
    <property type="match status" value="1"/>
</dbReference>
<dbReference type="InterPro" id="IPR006223">
    <property type="entry name" value="GcvT"/>
</dbReference>
<sequence length="378" mass="40982">MTTDTLRRSPFHAYHEEQGAKLVDFAGWQMPLSYGSAIAEHEHTRSAVSLFDVSHMGRVEVKGRDARQYLETLLTRRVTDMAEMTCRYTLICNEQGGVLDDALVYRFAEHWLLVVNASNRAGVLEHMEALRGDRFKVTINDTTEKTAMVAIQGPQAMSVLEPVSRDVGKLRRYGFTVKNLLLFKLTVSRTGYTGEDGVEVIMPTSLAGRAVGMLRDEAEKRGLNIKPAGLAARDSLRIEAGMSLYGHEIDAETDPITAGLGFGVTLTEPDPDGPVIPRFIGQDAIEAVVARGPGRQTLGLRLEGRRTPRQHDPVVLEGNPVGAVTSGCLAPTQPGPVAIARLRSGIEVGTTVEVGLAGGKTIVPARVCKLPFTRDGLS</sequence>
<dbReference type="Gene3D" id="3.30.70.1400">
    <property type="entry name" value="Aminomethyltransferase beta-barrel domains"/>
    <property type="match status" value="1"/>
</dbReference>
<dbReference type="GO" id="GO:0008483">
    <property type="term" value="F:transaminase activity"/>
    <property type="evidence" value="ECO:0007669"/>
    <property type="project" value="UniProtKB-KW"/>
</dbReference>
<comment type="catalytic activity">
    <reaction evidence="6">
        <text>N(6)-[(R)-S(8)-aminomethyldihydrolipoyl]-L-lysyl-[protein] + (6S)-5,6,7,8-tetrahydrofolate = N(6)-[(R)-dihydrolipoyl]-L-lysyl-[protein] + (6R)-5,10-methylene-5,6,7,8-tetrahydrofolate + NH4(+)</text>
        <dbReference type="Rhea" id="RHEA:16945"/>
        <dbReference type="Rhea" id="RHEA-COMP:10475"/>
        <dbReference type="Rhea" id="RHEA-COMP:10492"/>
        <dbReference type="ChEBI" id="CHEBI:15636"/>
        <dbReference type="ChEBI" id="CHEBI:28938"/>
        <dbReference type="ChEBI" id="CHEBI:57453"/>
        <dbReference type="ChEBI" id="CHEBI:83100"/>
        <dbReference type="ChEBI" id="CHEBI:83143"/>
        <dbReference type="EC" id="2.1.2.10"/>
    </reaction>
</comment>
<dbReference type="NCBIfam" id="TIGR00528">
    <property type="entry name" value="gcvT"/>
    <property type="match status" value="1"/>
</dbReference>
<feature type="binding site" evidence="7">
    <location>
        <position position="199"/>
    </location>
    <ligand>
        <name>substrate</name>
    </ligand>
</feature>
<dbReference type="InterPro" id="IPR028896">
    <property type="entry name" value="GcvT/YgfZ/DmdA"/>
</dbReference>
<dbReference type="SUPFAM" id="SSF101790">
    <property type="entry name" value="Aminomethyltransferase beta-barrel domain"/>
    <property type="match status" value="1"/>
</dbReference>
<dbReference type="Gene3D" id="3.30.1360.120">
    <property type="entry name" value="Probable tRNA modification gtpase trme, domain 1"/>
    <property type="match status" value="1"/>
</dbReference>
<reference evidence="10 11" key="1">
    <citation type="submission" date="2019-02" db="EMBL/GenBank/DDBJ databases">
        <title>Deep-cultivation of Planctomycetes and their phenomic and genomic characterization uncovers novel biology.</title>
        <authorList>
            <person name="Wiegand S."/>
            <person name="Jogler M."/>
            <person name="Boedeker C."/>
            <person name="Pinto D."/>
            <person name="Vollmers J."/>
            <person name="Rivas-Marin E."/>
            <person name="Kohn T."/>
            <person name="Peeters S.H."/>
            <person name="Heuer A."/>
            <person name="Rast P."/>
            <person name="Oberbeckmann S."/>
            <person name="Bunk B."/>
            <person name="Jeske O."/>
            <person name="Meyerdierks A."/>
            <person name="Storesund J.E."/>
            <person name="Kallscheuer N."/>
            <person name="Luecker S."/>
            <person name="Lage O.M."/>
            <person name="Pohl T."/>
            <person name="Merkel B.J."/>
            <person name="Hornburger P."/>
            <person name="Mueller R.-W."/>
            <person name="Bruemmer F."/>
            <person name="Labrenz M."/>
            <person name="Spormann A.M."/>
            <person name="Op den Camp H."/>
            <person name="Overmann J."/>
            <person name="Amann R."/>
            <person name="Jetten M.S.M."/>
            <person name="Mascher T."/>
            <person name="Medema M.H."/>
            <person name="Devos D.P."/>
            <person name="Kaster A.-K."/>
            <person name="Ovreas L."/>
            <person name="Rohde M."/>
            <person name="Galperin M.Y."/>
            <person name="Jogler C."/>
        </authorList>
    </citation>
    <scope>NUCLEOTIDE SEQUENCE [LARGE SCALE GENOMIC DNA]</scope>
    <source>
        <strain evidence="10 11">Pan265</strain>
    </source>
</reference>
<evidence type="ECO:0000256" key="4">
    <source>
        <dbReference type="ARBA" id="ARBA00022679"/>
    </source>
</evidence>
<dbReference type="InterPro" id="IPR027266">
    <property type="entry name" value="TrmE/GcvT-like"/>
</dbReference>
<evidence type="ECO:0000313" key="10">
    <source>
        <dbReference type="EMBL" id="QDU70992.1"/>
    </source>
</evidence>
<name>A0A518BVI3_9BACT</name>
<evidence type="ECO:0000256" key="7">
    <source>
        <dbReference type="PIRSR" id="PIRSR006487-1"/>
    </source>
</evidence>
<dbReference type="OrthoDB" id="9774591at2"/>
<dbReference type="Pfam" id="PF08669">
    <property type="entry name" value="GCV_T_C"/>
    <property type="match status" value="1"/>
</dbReference>
<dbReference type="PANTHER" id="PTHR43757">
    <property type="entry name" value="AMINOMETHYLTRANSFERASE"/>
    <property type="match status" value="1"/>
</dbReference>
<evidence type="ECO:0000256" key="3">
    <source>
        <dbReference type="ARBA" id="ARBA00022576"/>
    </source>
</evidence>
<evidence type="ECO:0000256" key="1">
    <source>
        <dbReference type="ARBA" id="ARBA00008609"/>
    </source>
</evidence>
<dbReference type="NCBIfam" id="NF001567">
    <property type="entry name" value="PRK00389.1"/>
    <property type="match status" value="1"/>
</dbReference>
<evidence type="ECO:0000259" key="8">
    <source>
        <dbReference type="Pfam" id="PF01571"/>
    </source>
</evidence>
<organism evidence="10 11">
    <name type="scientific">Mucisphaera calidilacus</name>
    <dbReference type="NCBI Taxonomy" id="2527982"/>
    <lineage>
        <taxon>Bacteria</taxon>
        <taxon>Pseudomonadati</taxon>
        <taxon>Planctomycetota</taxon>
        <taxon>Phycisphaerae</taxon>
        <taxon>Phycisphaerales</taxon>
        <taxon>Phycisphaeraceae</taxon>
        <taxon>Mucisphaera</taxon>
    </lineage>
</organism>
<evidence type="ECO:0000256" key="2">
    <source>
        <dbReference type="ARBA" id="ARBA00012616"/>
    </source>
</evidence>
<dbReference type="InterPro" id="IPR029043">
    <property type="entry name" value="GcvT/YgfZ_C"/>
</dbReference>
<keyword evidence="3" id="KW-0032">Aminotransferase</keyword>
<keyword evidence="11" id="KW-1185">Reference proteome</keyword>
<dbReference type="Pfam" id="PF01571">
    <property type="entry name" value="GCV_T"/>
    <property type="match status" value="1"/>
</dbReference>
<evidence type="ECO:0000256" key="5">
    <source>
        <dbReference type="ARBA" id="ARBA00031395"/>
    </source>
</evidence>
<dbReference type="InterPro" id="IPR006222">
    <property type="entry name" value="GCVT_N"/>
</dbReference>
<dbReference type="PANTHER" id="PTHR43757:SF2">
    <property type="entry name" value="AMINOMETHYLTRANSFERASE, MITOCHONDRIAL"/>
    <property type="match status" value="1"/>
</dbReference>
<evidence type="ECO:0000259" key="9">
    <source>
        <dbReference type="Pfam" id="PF08669"/>
    </source>
</evidence>
<evidence type="ECO:0000313" key="11">
    <source>
        <dbReference type="Proteomes" id="UP000320386"/>
    </source>
</evidence>
<dbReference type="GO" id="GO:0005960">
    <property type="term" value="C:glycine cleavage complex"/>
    <property type="evidence" value="ECO:0007669"/>
    <property type="project" value="InterPro"/>
</dbReference>
<feature type="domain" description="Aminomethyltransferase C-terminal" evidence="9">
    <location>
        <begin position="295"/>
        <end position="372"/>
    </location>
</feature>
<evidence type="ECO:0000256" key="6">
    <source>
        <dbReference type="ARBA" id="ARBA00047665"/>
    </source>
</evidence>
<comment type="similarity">
    <text evidence="1">Belongs to the GcvT family.</text>
</comment>
<gene>
    <name evidence="10" type="primary">gcvT_1</name>
    <name evidence="10" type="ORF">Pan265_08360</name>
</gene>
<protein>
    <recommendedName>
        <fullName evidence="2">aminomethyltransferase</fullName>
        <ecNumber evidence="2">2.1.2.10</ecNumber>
    </recommendedName>
    <alternativeName>
        <fullName evidence="5">Glycine cleavage system T protein</fullName>
    </alternativeName>
</protein>